<dbReference type="OrthoDB" id="2380640at2759"/>
<feature type="region of interest" description="Disordered" evidence="1">
    <location>
        <begin position="118"/>
        <end position="141"/>
    </location>
</feature>
<keyword evidence="3" id="KW-1185">Reference proteome</keyword>
<organism evidence="2 3">
    <name type="scientific">Umbelopsis vinacea</name>
    <dbReference type="NCBI Taxonomy" id="44442"/>
    <lineage>
        <taxon>Eukaryota</taxon>
        <taxon>Fungi</taxon>
        <taxon>Fungi incertae sedis</taxon>
        <taxon>Mucoromycota</taxon>
        <taxon>Mucoromycotina</taxon>
        <taxon>Umbelopsidomycetes</taxon>
        <taxon>Umbelopsidales</taxon>
        <taxon>Umbelopsidaceae</taxon>
        <taxon>Umbelopsis</taxon>
    </lineage>
</organism>
<dbReference type="Proteomes" id="UP000612746">
    <property type="component" value="Unassembled WGS sequence"/>
</dbReference>
<sequence length="141" mass="15389">MPSDSTRVISISAEGPSSLCNNKFFKKKKSIMCDTNWCTFCDKQISPFSSSLYCSEGCLRSDALNNHPMLGYQYPELQDFPHSSTSPTLTAASSSSTSSSPTLSPYMKTMSYSRLSPPPFSLGMSANSMDAKRSSDLAYKS</sequence>
<dbReference type="InterPro" id="IPR024368">
    <property type="entry name" value="Ecl1/2/3"/>
</dbReference>
<name>A0A8H7ULA9_9FUNG</name>
<evidence type="ECO:0000313" key="3">
    <source>
        <dbReference type="Proteomes" id="UP000612746"/>
    </source>
</evidence>
<reference evidence="2" key="1">
    <citation type="submission" date="2020-12" db="EMBL/GenBank/DDBJ databases">
        <title>Metabolic potential, ecology and presence of endohyphal bacteria is reflected in genomic diversity of Mucoromycotina.</title>
        <authorList>
            <person name="Muszewska A."/>
            <person name="Okrasinska A."/>
            <person name="Steczkiewicz K."/>
            <person name="Drgas O."/>
            <person name="Orlowska M."/>
            <person name="Perlinska-Lenart U."/>
            <person name="Aleksandrzak-Piekarczyk T."/>
            <person name="Szatraj K."/>
            <person name="Zielenkiewicz U."/>
            <person name="Pilsyk S."/>
            <person name="Malc E."/>
            <person name="Mieczkowski P."/>
            <person name="Kruszewska J.S."/>
            <person name="Biernat P."/>
            <person name="Pawlowska J."/>
        </authorList>
    </citation>
    <scope>NUCLEOTIDE SEQUENCE</scope>
    <source>
        <strain evidence="2">WA0000051536</strain>
    </source>
</reference>
<feature type="compositionally biased region" description="Low complexity" evidence="1">
    <location>
        <begin position="83"/>
        <end position="104"/>
    </location>
</feature>
<comment type="caution">
    <text evidence="2">The sequence shown here is derived from an EMBL/GenBank/DDBJ whole genome shotgun (WGS) entry which is preliminary data.</text>
</comment>
<evidence type="ECO:0000256" key="1">
    <source>
        <dbReference type="SAM" id="MobiDB-lite"/>
    </source>
</evidence>
<gene>
    <name evidence="2" type="ORF">INT44_008964</name>
</gene>
<accession>A0A8H7ULA9</accession>
<protein>
    <submittedName>
        <fullName evidence="2">Uncharacterized protein</fullName>
    </submittedName>
</protein>
<proteinExistence type="predicted"/>
<dbReference type="AlphaFoldDB" id="A0A8H7ULA9"/>
<dbReference type="EMBL" id="JAEPRA010000006">
    <property type="protein sequence ID" value="KAG2183953.1"/>
    <property type="molecule type" value="Genomic_DNA"/>
</dbReference>
<evidence type="ECO:0000313" key="2">
    <source>
        <dbReference type="EMBL" id="KAG2183953.1"/>
    </source>
</evidence>
<dbReference type="Pfam" id="PF12855">
    <property type="entry name" value="Ecl1"/>
    <property type="match status" value="1"/>
</dbReference>
<feature type="non-terminal residue" evidence="2">
    <location>
        <position position="1"/>
    </location>
</feature>
<feature type="region of interest" description="Disordered" evidence="1">
    <location>
        <begin position="81"/>
        <end position="104"/>
    </location>
</feature>